<dbReference type="EMBL" id="BMYK01000038">
    <property type="protein sequence ID" value="GHD02202.1"/>
    <property type="molecule type" value="Genomic_DNA"/>
</dbReference>
<protein>
    <recommendedName>
        <fullName evidence="3">HPr-rel-A system PqqD family peptide chaperone</fullName>
    </recommendedName>
</protein>
<evidence type="ECO:0008006" key="3">
    <source>
        <dbReference type="Google" id="ProtNLM"/>
    </source>
</evidence>
<dbReference type="Proteomes" id="UP000626210">
    <property type="component" value="Unassembled WGS sequence"/>
</dbReference>
<evidence type="ECO:0000313" key="2">
    <source>
        <dbReference type="Proteomes" id="UP000626210"/>
    </source>
</evidence>
<gene>
    <name evidence="1" type="ORF">GCM10007320_61280</name>
</gene>
<keyword evidence="2" id="KW-1185">Reference proteome</keyword>
<evidence type="ECO:0000313" key="1">
    <source>
        <dbReference type="EMBL" id="GHD02202.1"/>
    </source>
</evidence>
<dbReference type="NCBIfam" id="TIGR04353">
    <property type="entry name" value="PqqD_rel_X"/>
    <property type="match status" value="1"/>
</dbReference>
<name>A0ABQ3GEP5_9BURK</name>
<accession>A0ABQ3GEP5</accession>
<reference evidence="2" key="1">
    <citation type="journal article" date="2019" name="Int. J. Syst. Evol. Microbiol.">
        <title>The Global Catalogue of Microorganisms (GCM) 10K type strain sequencing project: providing services to taxonomists for standard genome sequencing and annotation.</title>
        <authorList>
            <consortium name="The Broad Institute Genomics Platform"/>
            <consortium name="The Broad Institute Genome Sequencing Center for Infectious Disease"/>
            <person name="Wu L."/>
            <person name="Ma J."/>
        </authorList>
    </citation>
    <scope>NUCLEOTIDE SEQUENCE [LARGE SCALE GENOMIC DNA]</scope>
    <source>
        <strain evidence="2">KCTC 23314</strain>
    </source>
</reference>
<comment type="caution">
    <text evidence="1">The sequence shown here is derived from an EMBL/GenBank/DDBJ whole genome shotgun (WGS) entry which is preliminary data.</text>
</comment>
<dbReference type="InterPro" id="IPR027599">
    <property type="entry name" value="PqqD-rel_X"/>
</dbReference>
<organism evidence="1 2">
    <name type="scientific">Pseudorhodoferax aquiterrae</name>
    <dbReference type="NCBI Taxonomy" id="747304"/>
    <lineage>
        <taxon>Bacteria</taxon>
        <taxon>Pseudomonadati</taxon>
        <taxon>Pseudomonadota</taxon>
        <taxon>Betaproteobacteria</taxon>
        <taxon>Burkholderiales</taxon>
        <taxon>Comamonadaceae</taxon>
    </lineage>
</organism>
<proteinExistence type="predicted"/>
<sequence length="62" mass="6624">MVFHGAAGDTHRVPQAVAQLLQALAGQPDDAQALSERIDLHLDDVQAALEELRRLGIVVRGA</sequence>